<evidence type="ECO:0000313" key="1">
    <source>
        <dbReference type="EMBL" id="BBY80254.1"/>
    </source>
</evidence>
<dbReference type="EMBL" id="AP022599">
    <property type="protein sequence ID" value="BBY80254.1"/>
    <property type="molecule type" value="Genomic_DNA"/>
</dbReference>
<dbReference type="AlphaFoldDB" id="A0A7I7UFL7"/>
<dbReference type="Proteomes" id="UP000467252">
    <property type="component" value="Chromosome"/>
</dbReference>
<protein>
    <submittedName>
        <fullName evidence="1">Uncharacterized protein</fullName>
    </submittedName>
</protein>
<keyword evidence="2" id="KW-1185">Reference proteome</keyword>
<evidence type="ECO:0000313" key="2">
    <source>
        <dbReference type="Proteomes" id="UP000467252"/>
    </source>
</evidence>
<reference evidence="1 2" key="1">
    <citation type="journal article" date="2019" name="Emerg. Microbes Infect.">
        <title>Comprehensive subspecies identification of 175 nontuberculous mycobacteria species based on 7547 genomic profiles.</title>
        <authorList>
            <person name="Matsumoto Y."/>
            <person name="Kinjo T."/>
            <person name="Motooka D."/>
            <person name="Nabeya D."/>
            <person name="Jung N."/>
            <person name="Uechi K."/>
            <person name="Horii T."/>
            <person name="Iida T."/>
            <person name="Fujita J."/>
            <person name="Nakamura S."/>
        </authorList>
    </citation>
    <scope>NUCLEOTIDE SEQUENCE [LARGE SCALE GENOMIC DNA]</scope>
    <source>
        <strain evidence="1 2">JCM 6370</strain>
    </source>
</reference>
<name>A0A7I7UFL7_MYCPV</name>
<organism evidence="1 2">
    <name type="scientific">Mycolicibacterium pulveris</name>
    <name type="common">Mycobacterium pulveris</name>
    <dbReference type="NCBI Taxonomy" id="36813"/>
    <lineage>
        <taxon>Bacteria</taxon>
        <taxon>Bacillati</taxon>
        <taxon>Actinomycetota</taxon>
        <taxon>Actinomycetes</taxon>
        <taxon>Mycobacteriales</taxon>
        <taxon>Mycobacteriaceae</taxon>
        <taxon>Mycolicibacterium</taxon>
    </lineage>
</organism>
<accession>A0A7I7UFL7</accession>
<sequence length="74" mass="7895">MTPNGPKTAKGRQLKMAGTVDTRQMMVNRRSGHTVKPVASLVVRAVVRPEPAKAIAVIASSQTRANPMKTTAVK</sequence>
<gene>
    <name evidence="1" type="ORF">MPUL_14120</name>
</gene>
<proteinExistence type="predicted"/>